<evidence type="ECO:0000313" key="3">
    <source>
        <dbReference type="Proteomes" id="UP000717328"/>
    </source>
</evidence>
<dbReference type="InterPro" id="IPR013149">
    <property type="entry name" value="ADH-like_C"/>
</dbReference>
<dbReference type="SUPFAM" id="SSF51735">
    <property type="entry name" value="NAD(P)-binding Rossmann-fold domains"/>
    <property type="match status" value="1"/>
</dbReference>
<dbReference type="EMBL" id="JABCKI010006042">
    <property type="protein sequence ID" value="KAG5635676.1"/>
    <property type="molecule type" value="Genomic_DNA"/>
</dbReference>
<feature type="domain" description="Alcohol dehydrogenase-like C-terminal" evidence="1">
    <location>
        <begin position="26"/>
        <end position="68"/>
    </location>
</feature>
<dbReference type="Gene3D" id="3.40.50.720">
    <property type="entry name" value="NAD(P)-binding Rossmann-like Domain"/>
    <property type="match status" value="1"/>
</dbReference>
<evidence type="ECO:0000313" key="2">
    <source>
        <dbReference type="EMBL" id="KAG5635676.1"/>
    </source>
</evidence>
<dbReference type="PANTHER" id="PTHR45033">
    <property type="match status" value="1"/>
</dbReference>
<dbReference type="InterPro" id="IPR036291">
    <property type="entry name" value="NAD(P)-bd_dom_sf"/>
</dbReference>
<comment type="caution">
    <text evidence="2">The sequence shown here is derived from an EMBL/GenBank/DDBJ whole genome shotgun (WGS) entry which is preliminary data.</text>
</comment>
<dbReference type="PANTHER" id="PTHR45033:SF2">
    <property type="entry name" value="ZINC-TYPE ALCOHOL DEHYDROGENASE-LIKE PROTEIN C1773.06C"/>
    <property type="match status" value="1"/>
</dbReference>
<evidence type="ECO:0000259" key="1">
    <source>
        <dbReference type="Pfam" id="PF00107"/>
    </source>
</evidence>
<dbReference type="InterPro" id="IPR052711">
    <property type="entry name" value="Zinc_ADH-like"/>
</dbReference>
<reference evidence="2" key="2">
    <citation type="submission" date="2021-10" db="EMBL/GenBank/DDBJ databases">
        <title>Phylogenomics reveals ancestral predisposition of the termite-cultivated fungus Termitomyces towards a domesticated lifestyle.</title>
        <authorList>
            <person name="Auxier B."/>
            <person name="Grum-Grzhimaylo A."/>
            <person name="Cardenas M.E."/>
            <person name="Lodge J.D."/>
            <person name="Laessoe T."/>
            <person name="Pedersen O."/>
            <person name="Smith M.E."/>
            <person name="Kuyper T.W."/>
            <person name="Franco-Molano E.A."/>
            <person name="Baroni T.J."/>
            <person name="Aanen D.K."/>
        </authorList>
    </citation>
    <scope>NUCLEOTIDE SEQUENCE</scope>
    <source>
        <strain evidence="2">D49</strain>
    </source>
</reference>
<dbReference type="Proteomes" id="UP000717328">
    <property type="component" value="Unassembled WGS sequence"/>
</dbReference>
<organism evidence="2 3">
    <name type="scientific">Sphagnurus paluster</name>
    <dbReference type="NCBI Taxonomy" id="117069"/>
    <lineage>
        <taxon>Eukaryota</taxon>
        <taxon>Fungi</taxon>
        <taxon>Dikarya</taxon>
        <taxon>Basidiomycota</taxon>
        <taxon>Agaricomycotina</taxon>
        <taxon>Agaricomycetes</taxon>
        <taxon>Agaricomycetidae</taxon>
        <taxon>Agaricales</taxon>
        <taxon>Tricholomatineae</taxon>
        <taxon>Lyophyllaceae</taxon>
        <taxon>Sphagnurus</taxon>
    </lineage>
</organism>
<sequence length="71" mass="7280">MTAHGALYGPVPVKAGDNVLVLGTSGVSIFALQFARAAGANVIVTSSSDEKLKLANKLGAKHVINYKTSPN</sequence>
<accession>A0A9P7FRJ9</accession>
<protein>
    <recommendedName>
        <fullName evidence="1">Alcohol dehydrogenase-like C-terminal domain-containing protein</fullName>
    </recommendedName>
</protein>
<gene>
    <name evidence="2" type="ORF">H0H81_010434</name>
</gene>
<keyword evidence="3" id="KW-1185">Reference proteome</keyword>
<dbReference type="OrthoDB" id="2973935at2759"/>
<dbReference type="AlphaFoldDB" id="A0A9P7FRJ9"/>
<proteinExistence type="predicted"/>
<name>A0A9P7FRJ9_9AGAR</name>
<dbReference type="Pfam" id="PF00107">
    <property type="entry name" value="ADH_zinc_N"/>
    <property type="match status" value="1"/>
</dbReference>
<reference evidence="2" key="1">
    <citation type="submission" date="2021-02" db="EMBL/GenBank/DDBJ databases">
        <authorList>
            <person name="Nieuwenhuis M."/>
            <person name="Van De Peppel L.J.J."/>
        </authorList>
    </citation>
    <scope>NUCLEOTIDE SEQUENCE</scope>
    <source>
        <strain evidence="2">D49</strain>
    </source>
</reference>